<feature type="domain" description="Citrate transporter-like" evidence="7">
    <location>
        <begin position="53"/>
        <end position="432"/>
    </location>
</feature>
<dbReference type="Proteomes" id="UP000182680">
    <property type="component" value="Unassembled WGS sequence"/>
</dbReference>
<evidence type="ECO:0000259" key="7">
    <source>
        <dbReference type="Pfam" id="PF03600"/>
    </source>
</evidence>
<feature type="transmembrane region" description="Helical" evidence="6">
    <location>
        <begin position="47"/>
        <end position="72"/>
    </location>
</feature>
<feature type="transmembrane region" description="Helical" evidence="6">
    <location>
        <begin position="428"/>
        <end position="452"/>
    </location>
</feature>
<sequence>MTDSSSHAATYGPKEWLYILLGPGLLLMALAAPFFGPFNARFGFGILLWMVWWWISAVVDIKLTCLVPIFVACVYQYMPLEKVLSAYVHKEAALIFGATALTAAWVRWGFARRLALNFLMRFSNNVRAQTAGWFVLCGVTSFVVGNTTVAAMFAPVAVASLMYAGFTSNEERWNSKAASNILIAVAWGASVGGMATPLGGGQSVVTYGLLNKYLGHDIFFLDWTLRMLPLSLCVIAGVAVLMYFMKTDMQHFSGSREFYQKELEKLGPMTFEEKIALAGFVLAIGLALLQPLYAPYTKGPAWTWLRPTQMFCIIPLLLFFWPSRAVKGENILSADTLRKYFPVTILFMWPASVALSRIISQTGAGKVFGQWISPFLGVSDTLSIAAWSVFGNMLSQVTSDTAAAGVMVPLAIESMRNWHGLEFGAVPWVWVSGAAISWSYAVASATGAQGIVAGYGANLRTMFVWGLVAAVVSVAITILYFWLTVVVFGMGFYTLPPV</sequence>
<keyword evidence="2" id="KW-0813">Transport</keyword>
<keyword evidence="5 6" id="KW-0472">Membrane</keyword>
<organism evidence="8 9">
    <name type="scientific">Desulfovibrio desulfuricans</name>
    <dbReference type="NCBI Taxonomy" id="876"/>
    <lineage>
        <taxon>Bacteria</taxon>
        <taxon>Pseudomonadati</taxon>
        <taxon>Thermodesulfobacteriota</taxon>
        <taxon>Desulfovibrionia</taxon>
        <taxon>Desulfovibrionales</taxon>
        <taxon>Desulfovibrionaceae</taxon>
        <taxon>Desulfovibrio</taxon>
    </lineage>
</organism>
<comment type="subcellular location">
    <subcellularLocation>
        <location evidence="1">Membrane</location>
        <topology evidence="1">Multi-pass membrane protein</topology>
    </subcellularLocation>
</comment>
<evidence type="ECO:0000313" key="9">
    <source>
        <dbReference type="Proteomes" id="UP000182680"/>
    </source>
</evidence>
<evidence type="ECO:0000256" key="1">
    <source>
        <dbReference type="ARBA" id="ARBA00004141"/>
    </source>
</evidence>
<feature type="transmembrane region" description="Helical" evidence="6">
    <location>
        <begin position="340"/>
        <end position="359"/>
    </location>
</feature>
<dbReference type="GO" id="GO:0005886">
    <property type="term" value="C:plasma membrane"/>
    <property type="evidence" value="ECO:0007669"/>
    <property type="project" value="TreeGrafter"/>
</dbReference>
<evidence type="ECO:0000256" key="4">
    <source>
        <dbReference type="ARBA" id="ARBA00022989"/>
    </source>
</evidence>
<reference evidence="9" key="1">
    <citation type="submission" date="2016-11" db="EMBL/GenBank/DDBJ databases">
        <authorList>
            <person name="Jaros S."/>
            <person name="Januszkiewicz K."/>
            <person name="Wedrychowicz H."/>
        </authorList>
    </citation>
    <scope>NUCLEOTIDE SEQUENCE [LARGE SCALE GENOMIC DNA]</scope>
    <source>
        <strain evidence="9">DSM 7057</strain>
    </source>
</reference>
<evidence type="ECO:0000256" key="6">
    <source>
        <dbReference type="SAM" id="Phobius"/>
    </source>
</evidence>
<gene>
    <name evidence="8" type="ORF">SAMN02910291_02627</name>
</gene>
<feature type="transmembrane region" description="Helical" evidence="6">
    <location>
        <begin position="275"/>
        <end position="294"/>
    </location>
</feature>
<feature type="transmembrane region" description="Helical" evidence="6">
    <location>
        <begin position="371"/>
        <end position="390"/>
    </location>
</feature>
<feature type="transmembrane region" description="Helical" evidence="6">
    <location>
        <begin position="92"/>
        <end position="110"/>
    </location>
</feature>
<dbReference type="GO" id="GO:0022857">
    <property type="term" value="F:transmembrane transporter activity"/>
    <property type="evidence" value="ECO:0007669"/>
    <property type="project" value="TreeGrafter"/>
</dbReference>
<evidence type="ECO:0000256" key="5">
    <source>
        <dbReference type="ARBA" id="ARBA00023136"/>
    </source>
</evidence>
<evidence type="ECO:0000313" key="8">
    <source>
        <dbReference type="EMBL" id="SFW70673.1"/>
    </source>
</evidence>
<feature type="transmembrane region" description="Helical" evidence="6">
    <location>
        <begin position="16"/>
        <end position="35"/>
    </location>
</feature>
<dbReference type="PANTHER" id="PTHR10283:SF82">
    <property type="entry name" value="SOLUTE CARRIER FAMILY 13 MEMBER 2"/>
    <property type="match status" value="1"/>
</dbReference>
<protein>
    <submittedName>
        <fullName evidence="8">Solute carrier family 13 (Sodium-dependent dicarboxylate transporter), member 2/3/5</fullName>
    </submittedName>
</protein>
<feature type="transmembrane region" description="Helical" evidence="6">
    <location>
        <begin position="464"/>
        <end position="493"/>
    </location>
</feature>
<keyword evidence="3 6" id="KW-0812">Transmembrane</keyword>
<keyword evidence="4 6" id="KW-1133">Transmembrane helix</keyword>
<accession>A0AA94HV09</accession>
<feature type="transmembrane region" description="Helical" evidence="6">
    <location>
        <begin position="219"/>
        <end position="245"/>
    </location>
</feature>
<dbReference type="RefSeq" id="WP_072312460.1">
    <property type="nucleotide sequence ID" value="NZ_FPIW01000073.1"/>
</dbReference>
<feature type="transmembrane region" description="Helical" evidence="6">
    <location>
        <begin position="131"/>
        <end position="157"/>
    </location>
</feature>
<dbReference type="Pfam" id="PF03600">
    <property type="entry name" value="CitMHS"/>
    <property type="match status" value="1"/>
</dbReference>
<comment type="caution">
    <text evidence="8">The sequence shown here is derived from an EMBL/GenBank/DDBJ whole genome shotgun (WGS) entry which is preliminary data.</text>
</comment>
<dbReference type="InterPro" id="IPR004680">
    <property type="entry name" value="Cit_transptr-like_dom"/>
</dbReference>
<dbReference type="AlphaFoldDB" id="A0AA94HV09"/>
<evidence type="ECO:0000256" key="3">
    <source>
        <dbReference type="ARBA" id="ARBA00022692"/>
    </source>
</evidence>
<proteinExistence type="predicted"/>
<feature type="transmembrane region" description="Helical" evidence="6">
    <location>
        <begin position="301"/>
        <end position="320"/>
    </location>
</feature>
<dbReference type="EMBL" id="FPIW01000073">
    <property type="protein sequence ID" value="SFW70673.1"/>
    <property type="molecule type" value="Genomic_DNA"/>
</dbReference>
<dbReference type="PANTHER" id="PTHR10283">
    <property type="entry name" value="SOLUTE CARRIER FAMILY 13 MEMBER"/>
    <property type="match status" value="1"/>
</dbReference>
<evidence type="ECO:0000256" key="2">
    <source>
        <dbReference type="ARBA" id="ARBA00022448"/>
    </source>
</evidence>
<name>A0AA94HV09_DESDE</name>